<accession>A0A420XFZ4</accession>
<dbReference type="Pfam" id="PF02635">
    <property type="entry name" value="DsrE"/>
    <property type="match status" value="1"/>
</dbReference>
<gene>
    <name evidence="2" type="ORF">DES31_1617</name>
</gene>
<dbReference type="NCBIfam" id="NF001238">
    <property type="entry name" value="PRK00211.1"/>
    <property type="match status" value="1"/>
</dbReference>
<dbReference type="InterPro" id="IPR027396">
    <property type="entry name" value="DsrEFH-like"/>
</dbReference>
<dbReference type="Gene3D" id="3.40.1260.10">
    <property type="entry name" value="DsrEFH-like"/>
    <property type="match status" value="1"/>
</dbReference>
<dbReference type="OrthoDB" id="9789418at2"/>
<protein>
    <submittedName>
        <fullName evidence="2">tRNA 2-thiouridine synthesizing protein C</fullName>
    </submittedName>
</protein>
<dbReference type="RefSeq" id="WP_121123816.1">
    <property type="nucleotide sequence ID" value="NZ_CP016604.1"/>
</dbReference>
<keyword evidence="3" id="KW-1185">Reference proteome</keyword>
<dbReference type="PANTHER" id="PTHR38780">
    <property type="entry name" value="PROTEIN TUSC"/>
    <property type="match status" value="1"/>
</dbReference>
<dbReference type="AlphaFoldDB" id="A0A420XFZ4"/>
<dbReference type="EMBL" id="RBJC01000008">
    <property type="protein sequence ID" value="RKR71281.1"/>
    <property type="molecule type" value="Genomic_DNA"/>
</dbReference>
<dbReference type="InterPro" id="IPR017462">
    <property type="entry name" value="Sulphur_relay_TusC/DsrF"/>
</dbReference>
<dbReference type="NCBIfam" id="TIGR03010">
    <property type="entry name" value="sulf_tusC_dsrF"/>
    <property type="match status" value="1"/>
</dbReference>
<comment type="caution">
    <text evidence="2">The sequence shown here is derived from an EMBL/GenBank/DDBJ whole genome shotgun (WGS) entry which is preliminary data.</text>
</comment>
<sequence>MKDHYKIAVLFTQPPFGSAVSREGLDAILAASAYCEEDEIAICFLQDGIFNLIANQDPKAILQKDHISTFKLLELYDLNECFICESDIEKRGLVEAEWILSNLNFVTKSTIFEILKKSDKILTF</sequence>
<dbReference type="InterPro" id="IPR003787">
    <property type="entry name" value="Sulphur_relay_DsrE/F-like"/>
</dbReference>
<evidence type="ECO:0000313" key="2">
    <source>
        <dbReference type="EMBL" id="RKR71281.1"/>
    </source>
</evidence>
<evidence type="ECO:0000313" key="3">
    <source>
        <dbReference type="Proteomes" id="UP000280099"/>
    </source>
</evidence>
<dbReference type="SUPFAM" id="SSF75169">
    <property type="entry name" value="DsrEFH-like"/>
    <property type="match status" value="1"/>
</dbReference>
<comment type="similarity">
    <text evidence="1">Belongs to the DsrF/TusC family.</text>
</comment>
<proteinExistence type="inferred from homology"/>
<dbReference type="Proteomes" id="UP000280099">
    <property type="component" value="Unassembled WGS sequence"/>
</dbReference>
<reference evidence="2 3" key="1">
    <citation type="submission" date="2018-10" db="EMBL/GenBank/DDBJ databases">
        <title>Genomic Encyclopedia of Type Strains, Phase IV (KMG-IV): sequencing the most valuable type-strain genomes for metagenomic binning, comparative biology and taxonomic classification.</title>
        <authorList>
            <person name="Goeker M."/>
        </authorList>
    </citation>
    <scope>NUCLEOTIDE SEQUENCE [LARGE SCALE GENOMIC DNA]</scope>
    <source>
        <strain evidence="2 3">DSM 23800</strain>
    </source>
</reference>
<dbReference type="PANTHER" id="PTHR38780:SF1">
    <property type="entry name" value="PROTEIN TUSC"/>
    <property type="match status" value="1"/>
</dbReference>
<name>A0A420XFZ4_9PAST</name>
<evidence type="ECO:0000256" key="1">
    <source>
        <dbReference type="ARBA" id="ARBA00005996"/>
    </source>
</evidence>
<organism evidence="2 3">
    <name type="scientific">Otariodibacter oris</name>
    <dbReference type="NCBI Taxonomy" id="1032623"/>
    <lineage>
        <taxon>Bacteria</taxon>
        <taxon>Pseudomonadati</taxon>
        <taxon>Pseudomonadota</taxon>
        <taxon>Gammaproteobacteria</taxon>
        <taxon>Pasteurellales</taxon>
        <taxon>Pasteurellaceae</taxon>
        <taxon>Otariodibacter</taxon>
    </lineage>
</organism>